<dbReference type="Pfam" id="PF02517">
    <property type="entry name" value="Rce1-like"/>
    <property type="match status" value="1"/>
</dbReference>
<evidence type="ECO:0000313" key="4">
    <source>
        <dbReference type="Proteomes" id="UP000030351"/>
    </source>
</evidence>
<protein>
    <submittedName>
        <fullName evidence="3">CAAX protease</fullName>
    </submittedName>
</protein>
<dbReference type="EMBL" id="JRUQ01000019">
    <property type="protein sequence ID" value="KGT95004.1"/>
    <property type="molecule type" value="Genomic_DNA"/>
</dbReference>
<feature type="transmembrane region" description="Helical" evidence="1">
    <location>
        <begin position="65"/>
        <end position="86"/>
    </location>
</feature>
<keyword evidence="3" id="KW-0645">Protease</keyword>
<sequence>MWYVYAASLLLLPFHLRASLGLLTLALVLAVFDHTLQWPAIAALVAIGAVAVWRGRLRQPGFPALAGEAILVLSAIALMLHLIPGFSNLKIVSGVKAGPESAPFTFYYNFDKALIPFLLLACLPGLLKRPAVAPKNRLWWLVLILSMPLLLLVATLAGGLRVELHQPEWLGAFMLANLFFVSFAEEALFRGYVQQRLSQKLGNIWGLGVAAVIFGLAHVAGGPLLVLFAALAGIIYGLAWLWSGRVWVSTLVHFAFNMLHLMFFTYPLWQRLPG</sequence>
<accession>A0A0A3ZB64</accession>
<feature type="transmembrane region" description="Helical" evidence="1">
    <location>
        <begin position="250"/>
        <end position="269"/>
    </location>
</feature>
<dbReference type="STRING" id="371042.NG99_05005"/>
<keyword evidence="1" id="KW-0812">Transmembrane</keyword>
<keyword evidence="3" id="KW-0378">Hydrolase</keyword>
<name>A0A0A3ZB64_9GAMM</name>
<dbReference type="eggNOG" id="COG1266">
    <property type="taxonomic scope" value="Bacteria"/>
</dbReference>
<feature type="transmembrane region" description="Helical" evidence="1">
    <location>
        <begin position="225"/>
        <end position="243"/>
    </location>
</feature>
<comment type="caution">
    <text evidence="3">The sequence shown here is derived from an EMBL/GenBank/DDBJ whole genome shotgun (WGS) entry which is preliminary data.</text>
</comment>
<dbReference type="Proteomes" id="UP000030351">
    <property type="component" value="Unassembled WGS sequence"/>
</dbReference>
<feature type="transmembrane region" description="Helical" evidence="1">
    <location>
        <begin position="201"/>
        <end position="219"/>
    </location>
</feature>
<dbReference type="InterPro" id="IPR003675">
    <property type="entry name" value="Rce1/LyrA-like_dom"/>
</dbReference>
<dbReference type="GO" id="GO:0004175">
    <property type="term" value="F:endopeptidase activity"/>
    <property type="evidence" value="ECO:0007669"/>
    <property type="project" value="UniProtKB-ARBA"/>
</dbReference>
<proteinExistence type="predicted"/>
<feature type="transmembrane region" description="Helical" evidence="1">
    <location>
        <begin position="169"/>
        <end position="189"/>
    </location>
</feature>
<evidence type="ECO:0000313" key="3">
    <source>
        <dbReference type="EMBL" id="KGT95004.1"/>
    </source>
</evidence>
<dbReference type="OrthoDB" id="5322702at2"/>
<feature type="domain" description="CAAX prenyl protease 2/Lysostaphin resistance protein A-like" evidence="2">
    <location>
        <begin position="169"/>
        <end position="258"/>
    </location>
</feature>
<evidence type="ECO:0000259" key="2">
    <source>
        <dbReference type="Pfam" id="PF02517"/>
    </source>
</evidence>
<keyword evidence="1" id="KW-0472">Membrane</keyword>
<reference evidence="3 4" key="1">
    <citation type="submission" date="2014-10" db="EMBL/GenBank/DDBJ databases">
        <title>Genome sequence of Erwinia typographi M043b.</title>
        <authorList>
            <person name="Chan K.-G."/>
            <person name="Tan W.-S."/>
        </authorList>
    </citation>
    <scope>NUCLEOTIDE SEQUENCE [LARGE SCALE GENOMIC DNA]</scope>
    <source>
        <strain evidence="3 4">M043b</strain>
    </source>
</reference>
<feature type="transmembrane region" description="Helical" evidence="1">
    <location>
        <begin position="138"/>
        <end position="157"/>
    </location>
</feature>
<dbReference type="GO" id="GO:0006508">
    <property type="term" value="P:proteolysis"/>
    <property type="evidence" value="ECO:0007669"/>
    <property type="project" value="UniProtKB-KW"/>
</dbReference>
<feature type="transmembrane region" description="Helical" evidence="1">
    <location>
        <begin position="36"/>
        <end position="53"/>
    </location>
</feature>
<dbReference type="RefSeq" id="WP_034889030.1">
    <property type="nucleotide sequence ID" value="NZ_JRUQ01000019.1"/>
</dbReference>
<keyword evidence="1" id="KW-1133">Transmembrane helix</keyword>
<gene>
    <name evidence="3" type="ORF">NG99_05005</name>
</gene>
<keyword evidence="4" id="KW-1185">Reference proteome</keyword>
<feature type="transmembrane region" description="Helical" evidence="1">
    <location>
        <begin position="106"/>
        <end position="126"/>
    </location>
</feature>
<organism evidence="3 4">
    <name type="scientific">Erwinia typographi</name>
    <dbReference type="NCBI Taxonomy" id="371042"/>
    <lineage>
        <taxon>Bacteria</taxon>
        <taxon>Pseudomonadati</taxon>
        <taxon>Pseudomonadota</taxon>
        <taxon>Gammaproteobacteria</taxon>
        <taxon>Enterobacterales</taxon>
        <taxon>Erwiniaceae</taxon>
        <taxon>Erwinia</taxon>
    </lineage>
</organism>
<evidence type="ECO:0000256" key="1">
    <source>
        <dbReference type="SAM" id="Phobius"/>
    </source>
</evidence>
<dbReference type="AlphaFoldDB" id="A0A0A3ZB64"/>
<dbReference type="GO" id="GO:0080120">
    <property type="term" value="P:CAAX-box protein maturation"/>
    <property type="evidence" value="ECO:0007669"/>
    <property type="project" value="UniProtKB-ARBA"/>
</dbReference>